<dbReference type="InterPro" id="IPR036598">
    <property type="entry name" value="GOLD_dom_sf"/>
</dbReference>
<name>K3X8F1_GLOUD</name>
<dbReference type="GO" id="GO:0005789">
    <property type="term" value="C:endoplasmic reticulum membrane"/>
    <property type="evidence" value="ECO:0007669"/>
    <property type="project" value="UniProtKB-SubCell"/>
</dbReference>
<dbReference type="HOGENOM" id="CLU_030762_0_0_1"/>
<dbReference type="VEuPathDB" id="FungiDB:PYU1_G013471"/>
<dbReference type="EMBL" id="GL376593">
    <property type="status" value="NOT_ANNOTATED_CDS"/>
    <property type="molecule type" value="Genomic_DNA"/>
</dbReference>
<organism evidence="10 11">
    <name type="scientific">Globisporangium ultimum (strain ATCC 200006 / CBS 805.95 / DAOM BR144)</name>
    <name type="common">Pythium ultimum</name>
    <dbReference type="NCBI Taxonomy" id="431595"/>
    <lineage>
        <taxon>Eukaryota</taxon>
        <taxon>Sar</taxon>
        <taxon>Stramenopiles</taxon>
        <taxon>Oomycota</taxon>
        <taxon>Peronosporomycetes</taxon>
        <taxon>Pythiales</taxon>
        <taxon>Pythiaceae</taxon>
        <taxon>Globisporangium</taxon>
    </lineage>
</organism>
<dbReference type="InterPro" id="IPR036770">
    <property type="entry name" value="Ankyrin_rpt-contain_sf"/>
</dbReference>
<keyword evidence="11" id="KW-1185">Reference proteome</keyword>
<dbReference type="SUPFAM" id="SSF101576">
    <property type="entry name" value="Supernatant protein factor (SPF), C-terminal domain"/>
    <property type="match status" value="1"/>
</dbReference>
<protein>
    <recommendedName>
        <fullName evidence="9">GOLD domain-containing protein</fullName>
    </recommendedName>
</protein>
<dbReference type="InterPro" id="IPR002110">
    <property type="entry name" value="Ankyrin_rpt"/>
</dbReference>
<evidence type="ECO:0000256" key="4">
    <source>
        <dbReference type="ARBA" id="ARBA00023043"/>
    </source>
</evidence>
<keyword evidence="5" id="KW-0472">Membrane</keyword>
<reference evidence="11" key="2">
    <citation type="submission" date="2010-04" db="EMBL/GenBank/DDBJ databases">
        <authorList>
            <person name="Buell R."/>
            <person name="Hamilton J."/>
            <person name="Hostetler J."/>
        </authorList>
    </citation>
    <scope>NUCLEOTIDE SEQUENCE [LARGE SCALE GENOMIC DNA]</scope>
    <source>
        <strain evidence="11">DAOM:BR144</strain>
    </source>
</reference>
<dbReference type="Pfam" id="PF12796">
    <property type="entry name" value="Ank_2"/>
    <property type="match status" value="1"/>
</dbReference>
<evidence type="ECO:0000259" key="9">
    <source>
        <dbReference type="PROSITE" id="PS50866"/>
    </source>
</evidence>
<proteinExistence type="predicted"/>
<feature type="domain" description="GOLD" evidence="9">
    <location>
        <begin position="302"/>
        <end position="405"/>
    </location>
</feature>
<sequence>MCGLAHNGNLKQICECVQEGDDEVLETRDKRGNRALHLALKFAHRNSVAIVKCLIDAGARVRSRDTSGWKAVHQAIAAENEEILRFLVQKEKEQAPALLTKKISTVCPQLAQVPNFYSEIHVDVSTWIPGVSRWLPSDTVKIWKKNHDIRFDISLVGFENGGWKRGKLSFLLLGGSGRFLCLDHEGKACMNLLAPGTRLGDADLDAMVHFLMTTSIVTTDFNVANVKFDKKHRWLSKANVKQNIGQWKNTNVYEMSGVEATLRIRKPQNKYHKLPLSSSLSETSTVTSDAFSVLTDAFTAQEKRTEVTVDPNSEHVVSTELGEQGVVTWKFSTAQCDISFGVKFLRECDGDGGDWEVVVPLQRCASHEQEQSGKFEAPTAGTVVFTWDNSYSRFRHKRVRFVIKSQDASTAAEALDLDSQDRHRAREEVMRFEDWFSVRIAELPSSLQALRPKQQIMVHVPPRCRELSKSFSATVCMSDDFPMSVHEFLPVIEVLSKTTSAFENVKAFFEAQLSDGFPVQFCFPLVPSISATFRFDKMELQNPDAARFAIPDDYKHFHKDVLSPRKHQEMLQRVTAV</sequence>
<dbReference type="InterPro" id="IPR021832">
    <property type="entry name" value="ANKRD13"/>
</dbReference>
<dbReference type="InterPro" id="IPR009038">
    <property type="entry name" value="GOLD_dom"/>
</dbReference>
<evidence type="ECO:0000313" key="11">
    <source>
        <dbReference type="Proteomes" id="UP000019132"/>
    </source>
</evidence>
<dbReference type="InParanoid" id="K3X8F1"/>
<feature type="repeat" description="ANK" evidence="8">
    <location>
        <begin position="31"/>
        <end position="66"/>
    </location>
</feature>
<dbReference type="Gene3D" id="1.25.40.20">
    <property type="entry name" value="Ankyrin repeat-containing domain"/>
    <property type="match status" value="1"/>
</dbReference>
<evidence type="ECO:0000256" key="8">
    <source>
        <dbReference type="PROSITE-ProRule" id="PRU00023"/>
    </source>
</evidence>
<evidence type="ECO:0000256" key="7">
    <source>
        <dbReference type="ARBA" id="ARBA00037107"/>
    </source>
</evidence>
<evidence type="ECO:0000313" key="10">
    <source>
        <dbReference type="EnsemblProtists" id="PYU1_T013500"/>
    </source>
</evidence>
<keyword evidence="2" id="KW-0677">Repeat</keyword>
<evidence type="ECO:0000256" key="2">
    <source>
        <dbReference type="ARBA" id="ARBA00022737"/>
    </source>
</evidence>
<evidence type="ECO:0000256" key="6">
    <source>
        <dbReference type="ARBA" id="ARBA00023186"/>
    </source>
</evidence>
<dbReference type="PANTHER" id="PTHR12447:SF25">
    <property type="entry name" value="ANKYRIN REPEAT DOMAIN-CONTAINING PROTEIN 13C"/>
    <property type="match status" value="1"/>
</dbReference>
<dbReference type="PANTHER" id="PTHR12447">
    <property type="entry name" value="ANKYRIN REPEAT DOMAIN-CONTAINING PROTEIN 13"/>
    <property type="match status" value="1"/>
</dbReference>
<evidence type="ECO:0000256" key="3">
    <source>
        <dbReference type="ARBA" id="ARBA00022824"/>
    </source>
</evidence>
<dbReference type="InterPro" id="IPR055285">
    <property type="entry name" value="ANKRD13_C"/>
</dbReference>
<dbReference type="Pfam" id="PF11904">
    <property type="entry name" value="ANKRD13_C"/>
    <property type="match status" value="1"/>
</dbReference>
<dbReference type="SMART" id="SM00248">
    <property type="entry name" value="ANK"/>
    <property type="match status" value="2"/>
</dbReference>
<comment type="function">
    <text evidence="7">Acts as a molecular chaperone for G protein-coupled receptors, regulating their biogenesis and exit from the ER.</text>
</comment>
<keyword evidence="3" id="KW-0256">Endoplasmic reticulum</keyword>
<dbReference type="OMA" id="YPMHQSV"/>
<dbReference type="PROSITE" id="PS50866">
    <property type="entry name" value="GOLD"/>
    <property type="match status" value="1"/>
</dbReference>
<dbReference type="PROSITE" id="PS50297">
    <property type="entry name" value="ANK_REP_REGION"/>
    <property type="match status" value="1"/>
</dbReference>
<comment type="subcellular location">
    <subcellularLocation>
        <location evidence="1">Endoplasmic reticulum membrane</location>
    </subcellularLocation>
</comment>
<dbReference type="SUPFAM" id="SSF48403">
    <property type="entry name" value="Ankyrin repeat"/>
    <property type="match status" value="1"/>
</dbReference>
<dbReference type="AlphaFoldDB" id="K3X8F1"/>
<dbReference type="EnsemblProtists" id="PYU1_T013500">
    <property type="protein sequence ID" value="PYU1_T013500"/>
    <property type="gene ID" value="PYU1_G013471"/>
</dbReference>
<reference evidence="11" key="1">
    <citation type="journal article" date="2010" name="Genome Biol.">
        <title>Genome sequence of the necrotrophic plant pathogen Pythium ultimum reveals original pathogenicity mechanisms and effector repertoire.</title>
        <authorList>
            <person name="Levesque C.A."/>
            <person name="Brouwer H."/>
            <person name="Cano L."/>
            <person name="Hamilton J.P."/>
            <person name="Holt C."/>
            <person name="Huitema E."/>
            <person name="Raffaele S."/>
            <person name="Robideau G.P."/>
            <person name="Thines M."/>
            <person name="Win J."/>
            <person name="Zerillo M.M."/>
            <person name="Beakes G.W."/>
            <person name="Boore J.L."/>
            <person name="Busam D."/>
            <person name="Dumas B."/>
            <person name="Ferriera S."/>
            <person name="Fuerstenberg S.I."/>
            <person name="Gachon C.M."/>
            <person name="Gaulin E."/>
            <person name="Govers F."/>
            <person name="Grenville-Briggs L."/>
            <person name="Horner N."/>
            <person name="Hostetler J."/>
            <person name="Jiang R.H."/>
            <person name="Johnson J."/>
            <person name="Krajaejun T."/>
            <person name="Lin H."/>
            <person name="Meijer H.J."/>
            <person name="Moore B."/>
            <person name="Morris P."/>
            <person name="Phuntmart V."/>
            <person name="Puiu D."/>
            <person name="Shetty J."/>
            <person name="Stajich J.E."/>
            <person name="Tripathy S."/>
            <person name="Wawra S."/>
            <person name="van West P."/>
            <person name="Whitty B.R."/>
            <person name="Coutinho P.M."/>
            <person name="Henrissat B."/>
            <person name="Martin F."/>
            <person name="Thomas P.D."/>
            <person name="Tyler B.M."/>
            <person name="De Vries R.P."/>
            <person name="Kamoun S."/>
            <person name="Yandell M."/>
            <person name="Tisserat N."/>
            <person name="Buell C.R."/>
        </authorList>
    </citation>
    <scope>NUCLEOTIDE SEQUENCE</scope>
    <source>
        <strain evidence="11">DAOM:BR144</strain>
    </source>
</reference>
<dbReference type="Proteomes" id="UP000019132">
    <property type="component" value="Unassembled WGS sequence"/>
</dbReference>
<dbReference type="eggNOG" id="KOG0522">
    <property type="taxonomic scope" value="Eukaryota"/>
</dbReference>
<evidence type="ECO:0000256" key="5">
    <source>
        <dbReference type="ARBA" id="ARBA00023136"/>
    </source>
</evidence>
<reference evidence="10" key="3">
    <citation type="submission" date="2015-02" db="UniProtKB">
        <authorList>
            <consortium name="EnsemblProtists"/>
        </authorList>
    </citation>
    <scope>IDENTIFICATION</scope>
    <source>
        <strain evidence="10">DAOM BR144</strain>
    </source>
</reference>
<dbReference type="Gene3D" id="2.60.120.680">
    <property type="entry name" value="GOLD domain"/>
    <property type="match status" value="1"/>
</dbReference>
<evidence type="ECO:0000256" key="1">
    <source>
        <dbReference type="ARBA" id="ARBA00004586"/>
    </source>
</evidence>
<dbReference type="PROSITE" id="PS50088">
    <property type="entry name" value="ANK_REPEAT"/>
    <property type="match status" value="1"/>
</dbReference>
<keyword evidence="4 8" id="KW-0040">ANK repeat</keyword>
<accession>K3X8F1</accession>
<keyword evidence="6" id="KW-0143">Chaperone</keyword>